<comment type="caution">
    <text evidence="2">The sequence shown here is derived from an EMBL/GenBank/DDBJ whole genome shotgun (WGS) entry which is preliminary data.</text>
</comment>
<proteinExistence type="predicted"/>
<dbReference type="AlphaFoldDB" id="A0A9N8HMD1"/>
<name>A0A9N8HMD1_9STRA</name>
<accession>A0A9N8HMD1</accession>
<sequence length="129" mass="14713">MSSIQFQLLLAVAVVFASCNAFSFDLTRPQDAIGELKLAWSLPSPLSMDSLPSPPSMDAPLWYTVESNVCKGRTVYEDEPMDYKFATPGDDWFTMDETRATETTTTQPRRIINPFRRAARWARRSRQRS</sequence>
<organism evidence="2 3">
    <name type="scientific">Seminavis robusta</name>
    <dbReference type="NCBI Taxonomy" id="568900"/>
    <lineage>
        <taxon>Eukaryota</taxon>
        <taxon>Sar</taxon>
        <taxon>Stramenopiles</taxon>
        <taxon>Ochrophyta</taxon>
        <taxon>Bacillariophyta</taxon>
        <taxon>Bacillariophyceae</taxon>
        <taxon>Bacillariophycidae</taxon>
        <taxon>Naviculales</taxon>
        <taxon>Naviculaceae</taxon>
        <taxon>Seminavis</taxon>
    </lineage>
</organism>
<feature type="signal peptide" evidence="1">
    <location>
        <begin position="1"/>
        <end position="21"/>
    </location>
</feature>
<evidence type="ECO:0000313" key="2">
    <source>
        <dbReference type="EMBL" id="CAB9519101.1"/>
    </source>
</evidence>
<keyword evidence="1" id="KW-0732">Signal</keyword>
<gene>
    <name evidence="2" type="ORF">SEMRO_988_G228410.1</name>
</gene>
<evidence type="ECO:0000313" key="3">
    <source>
        <dbReference type="Proteomes" id="UP001153069"/>
    </source>
</evidence>
<keyword evidence="3" id="KW-1185">Reference proteome</keyword>
<dbReference type="EMBL" id="CAICTM010000986">
    <property type="protein sequence ID" value="CAB9519101.1"/>
    <property type="molecule type" value="Genomic_DNA"/>
</dbReference>
<evidence type="ECO:0000256" key="1">
    <source>
        <dbReference type="SAM" id="SignalP"/>
    </source>
</evidence>
<dbReference type="Proteomes" id="UP001153069">
    <property type="component" value="Unassembled WGS sequence"/>
</dbReference>
<feature type="chain" id="PRO_5040234588" evidence="1">
    <location>
        <begin position="22"/>
        <end position="129"/>
    </location>
</feature>
<protein>
    <submittedName>
        <fullName evidence="2">Uncharacterized protein</fullName>
    </submittedName>
</protein>
<reference evidence="2" key="1">
    <citation type="submission" date="2020-06" db="EMBL/GenBank/DDBJ databases">
        <authorList>
            <consortium name="Plant Systems Biology data submission"/>
        </authorList>
    </citation>
    <scope>NUCLEOTIDE SEQUENCE</scope>
    <source>
        <strain evidence="2">D6</strain>
    </source>
</reference>